<proteinExistence type="predicted"/>
<name>A0ABQ0EA02_9BACT</name>
<evidence type="ECO:0000313" key="1">
    <source>
        <dbReference type="EMBL" id="GAB1254543.1"/>
    </source>
</evidence>
<keyword evidence="2" id="KW-1185">Reference proteome</keyword>
<comment type="caution">
    <text evidence="1">The sequence shown here is derived from an EMBL/GenBank/DDBJ whole genome shotgun (WGS) entry which is preliminary data.</text>
</comment>
<gene>
    <name evidence="1" type="ORF">Defa_20300</name>
</gene>
<accession>A0ABQ0EA02</accession>
<organism evidence="1 2">
    <name type="scientific">Desulfovibrio falkowii</name>
    <dbReference type="NCBI Taxonomy" id="3136602"/>
    <lineage>
        <taxon>Bacteria</taxon>
        <taxon>Pseudomonadati</taxon>
        <taxon>Thermodesulfobacteriota</taxon>
        <taxon>Desulfovibrionia</taxon>
        <taxon>Desulfovibrionales</taxon>
        <taxon>Desulfovibrionaceae</taxon>
        <taxon>Desulfovibrio</taxon>
    </lineage>
</organism>
<evidence type="ECO:0000313" key="2">
    <source>
        <dbReference type="Proteomes" id="UP001628192"/>
    </source>
</evidence>
<reference evidence="1 2" key="1">
    <citation type="journal article" date="2025" name="Int. J. Syst. Evol. Microbiol.">
        <title>Desulfovibrio falkowii sp. nov., Porphyromonas miyakawae sp. nov., Mediterraneibacter flintii sp. nov. and Owariibacterium komagatae gen. nov., sp. nov., isolated from human faeces.</title>
        <authorList>
            <person name="Hamaguchi T."/>
            <person name="Ohara M."/>
            <person name="Hisatomi A."/>
            <person name="Sekiguchi K."/>
            <person name="Takeda J.I."/>
            <person name="Ueyama J."/>
            <person name="Ito M."/>
            <person name="Nishiwaki H."/>
            <person name="Ogi T."/>
            <person name="Hirayama M."/>
            <person name="Ohkuma M."/>
            <person name="Sakamoto M."/>
            <person name="Ohno K."/>
        </authorList>
    </citation>
    <scope>NUCLEOTIDE SEQUENCE [LARGE SCALE GENOMIC DNA]</scope>
    <source>
        <strain evidence="1 2">13CB8C</strain>
    </source>
</reference>
<dbReference type="EMBL" id="BAAFSG010000001">
    <property type="protein sequence ID" value="GAB1254543.1"/>
    <property type="molecule type" value="Genomic_DNA"/>
</dbReference>
<protein>
    <submittedName>
        <fullName evidence="1">Uncharacterized protein</fullName>
    </submittedName>
</protein>
<sequence>MESMQQPQRPRIRSRWASLPRWFRKFLLAWAALLLTLMLCGYASYILRGQWTPDHMADWLRLGLTGGV</sequence>
<dbReference type="Proteomes" id="UP001628192">
    <property type="component" value="Unassembled WGS sequence"/>
</dbReference>